<dbReference type="InterPro" id="IPR036390">
    <property type="entry name" value="WH_DNA-bd_sf"/>
</dbReference>
<dbReference type="CDD" id="cd00090">
    <property type="entry name" value="HTH_ARSR"/>
    <property type="match status" value="1"/>
</dbReference>
<dbReference type="InterPro" id="IPR011991">
    <property type="entry name" value="ArsR-like_HTH"/>
</dbReference>
<dbReference type="PROSITE" id="PS51118">
    <property type="entry name" value="HTH_HXLR"/>
    <property type="match status" value="1"/>
</dbReference>
<evidence type="ECO:0000259" key="4">
    <source>
        <dbReference type="PROSITE" id="PS51118"/>
    </source>
</evidence>
<dbReference type="Proteomes" id="UP000650081">
    <property type="component" value="Unassembled WGS sequence"/>
</dbReference>
<dbReference type="PANTHER" id="PTHR33204:SF29">
    <property type="entry name" value="TRANSCRIPTIONAL REGULATOR"/>
    <property type="match status" value="1"/>
</dbReference>
<keyword evidence="6" id="KW-1185">Reference proteome</keyword>
<dbReference type="GO" id="GO:0003677">
    <property type="term" value="F:DNA binding"/>
    <property type="evidence" value="ECO:0007669"/>
    <property type="project" value="UniProtKB-KW"/>
</dbReference>
<accession>A0A923PK93</accession>
<feature type="domain" description="HTH hxlR-type" evidence="4">
    <location>
        <begin position="1"/>
        <end position="96"/>
    </location>
</feature>
<protein>
    <submittedName>
        <fullName evidence="5">Helix-turn-helix transcriptional regulator</fullName>
    </submittedName>
</protein>
<name>A0A923PK93_9BACT</name>
<dbReference type="Pfam" id="PF01638">
    <property type="entry name" value="HxlR"/>
    <property type="match status" value="1"/>
</dbReference>
<keyword evidence="1" id="KW-0805">Transcription regulation</keyword>
<evidence type="ECO:0000256" key="1">
    <source>
        <dbReference type="ARBA" id="ARBA00023015"/>
    </source>
</evidence>
<dbReference type="InterPro" id="IPR036388">
    <property type="entry name" value="WH-like_DNA-bd_sf"/>
</dbReference>
<evidence type="ECO:0000256" key="3">
    <source>
        <dbReference type="ARBA" id="ARBA00023163"/>
    </source>
</evidence>
<dbReference type="SUPFAM" id="SSF46785">
    <property type="entry name" value="Winged helix' DNA-binding domain"/>
    <property type="match status" value="1"/>
</dbReference>
<dbReference type="AlphaFoldDB" id="A0A923PK93"/>
<proteinExistence type="predicted"/>
<reference evidence="5" key="1">
    <citation type="submission" date="2020-08" db="EMBL/GenBank/DDBJ databases">
        <title>Lewinella bacteria from marine environments.</title>
        <authorList>
            <person name="Zhong Y."/>
        </authorList>
    </citation>
    <scope>NUCLEOTIDE SEQUENCE</scope>
    <source>
        <strain evidence="5">KCTC 42187</strain>
    </source>
</reference>
<organism evidence="5 6">
    <name type="scientific">Neolewinella lacunae</name>
    <dbReference type="NCBI Taxonomy" id="1517758"/>
    <lineage>
        <taxon>Bacteria</taxon>
        <taxon>Pseudomonadati</taxon>
        <taxon>Bacteroidota</taxon>
        <taxon>Saprospiria</taxon>
        <taxon>Saprospirales</taxon>
        <taxon>Lewinellaceae</taxon>
        <taxon>Neolewinella</taxon>
    </lineage>
</organism>
<keyword evidence="3" id="KW-0804">Transcription</keyword>
<evidence type="ECO:0000313" key="6">
    <source>
        <dbReference type="Proteomes" id="UP000650081"/>
    </source>
</evidence>
<sequence>MTSLAVIGGKWKPAILYFLQQHGVLRFGELRKVVPGITQKMLSQQLKELETDGIIVRRVYAEIPPRVEYRLSTLGESLRPMLDAMASWGMDYLRRG</sequence>
<comment type="caution">
    <text evidence="5">The sequence shown here is derived from an EMBL/GenBank/DDBJ whole genome shotgun (WGS) entry which is preliminary data.</text>
</comment>
<dbReference type="Gene3D" id="1.10.10.10">
    <property type="entry name" value="Winged helix-like DNA-binding domain superfamily/Winged helix DNA-binding domain"/>
    <property type="match status" value="1"/>
</dbReference>
<dbReference type="InterPro" id="IPR002577">
    <property type="entry name" value="HTH_HxlR"/>
</dbReference>
<dbReference type="PANTHER" id="PTHR33204">
    <property type="entry name" value="TRANSCRIPTIONAL REGULATOR, MARR FAMILY"/>
    <property type="match status" value="1"/>
</dbReference>
<dbReference type="EMBL" id="JACSIT010000091">
    <property type="protein sequence ID" value="MBC6994100.1"/>
    <property type="molecule type" value="Genomic_DNA"/>
</dbReference>
<dbReference type="GO" id="GO:0006355">
    <property type="term" value="P:regulation of DNA-templated transcription"/>
    <property type="evidence" value="ECO:0007669"/>
    <property type="project" value="UniProtKB-ARBA"/>
</dbReference>
<gene>
    <name evidence="5" type="ORF">H9S92_08005</name>
</gene>
<evidence type="ECO:0000313" key="5">
    <source>
        <dbReference type="EMBL" id="MBC6994100.1"/>
    </source>
</evidence>
<keyword evidence="2" id="KW-0238">DNA-binding</keyword>
<evidence type="ECO:0000256" key="2">
    <source>
        <dbReference type="ARBA" id="ARBA00023125"/>
    </source>
</evidence>